<name>A0A1A6AAW1_9TREE</name>
<feature type="compositionally biased region" description="Basic and acidic residues" evidence="1">
    <location>
        <begin position="112"/>
        <end position="121"/>
    </location>
</feature>
<sequence>MASEEIQHLSEREIARLKRRSGRYLVPEPAFKYHCIAPSASASVRADLSEQSIAVVQADVSEGRETPREDETKPRSRMVMEPMTRLATESALSTFATRYFFRLTKYFSRKEERQRRREGRAVVDAQAEQAELANEPKIGPESRIRPESERRTRSRRRSGERERSTNAQLRQGQGQGAKIQKLRTGYTRQ</sequence>
<dbReference type="EMBL" id="KI894029">
    <property type="protein sequence ID" value="OBR87189.1"/>
    <property type="molecule type" value="Genomic_DNA"/>
</dbReference>
<feature type="region of interest" description="Disordered" evidence="1">
    <location>
        <begin position="112"/>
        <end position="189"/>
    </location>
</feature>
<dbReference type="VEuPathDB" id="FungiDB:I303_03213"/>
<feature type="compositionally biased region" description="Basic and acidic residues" evidence="1">
    <location>
        <begin position="138"/>
        <end position="164"/>
    </location>
</feature>
<accession>A0A1A6AAW1</accession>
<evidence type="ECO:0000313" key="2">
    <source>
        <dbReference type="EMBL" id="OBR87189.1"/>
    </source>
</evidence>
<protein>
    <submittedName>
        <fullName evidence="2">Uncharacterized protein</fullName>
    </submittedName>
</protein>
<proteinExistence type="predicted"/>
<reference evidence="2" key="1">
    <citation type="submission" date="2013-07" db="EMBL/GenBank/DDBJ databases">
        <title>The Genome Sequence of Cryptococcus dejecticola CBS10117.</title>
        <authorList>
            <consortium name="The Broad Institute Genome Sequencing Platform"/>
            <person name="Cuomo C."/>
            <person name="Litvintseva A."/>
            <person name="Chen Y."/>
            <person name="Heitman J."/>
            <person name="Sun S."/>
            <person name="Springer D."/>
            <person name="Dromer F."/>
            <person name="Young S.K."/>
            <person name="Zeng Q."/>
            <person name="Gargeya S."/>
            <person name="Fitzgerald M."/>
            <person name="Abouelleil A."/>
            <person name="Alvarado L."/>
            <person name="Berlin A.M."/>
            <person name="Chapman S.B."/>
            <person name="Dewar J."/>
            <person name="Goldberg J."/>
            <person name="Griggs A."/>
            <person name="Gujja S."/>
            <person name="Hansen M."/>
            <person name="Howarth C."/>
            <person name="Imamovic A."/>
            <person name="Larimer J."/>
            <person name="McCowan C."/>
            <person name="Murphy C."/>
            <person name="Pearson M."/>
            <person name="Priest M."/>
            <person name="Roberts A."/>
            <person name="Saif S."/>
            <person name="Shea T."/>
            <person name="Sykes S."/>
            <person name="Wortman J."/>
            <person name="Nusbaum C."/>
            <person name="Birren B."/>
        </authorList>
    </citation>
    <scope>NUCLEOTIDE SEQUENCE [LARGE SCALE GENOMIC DNA]</scope>
    <source>
        <strain evidence="2">CBS 10117</strain>
    </source>
</reference>
<gene>
    <name evidence="2" type="ORF">I303_03213</name>
</gene>
<dbReference type="AlphaFoldDB" id="A0A1A6AAW1"/>
<organism evidence="2">
    <name type="scientific">Kwoniella dejecticola CBS 10117</name>
    <dbReference type="NCBI Taxonomy" id="1296121"/>
    <lineage>
        <taxon>Eukaryota</taxon>
        <taxon>Fungi</taxon>
        <taxon>Dikarya</taxon>
        <taxon>Basidiomycota</taxon>
        <taxon>Agaricomycotina</taxon>
        <taxon>Tremellomycetes</taxon>
        <taxon>Tremellales</taxon>
        <taxon>Cryptococcaceae</taxon>
        <taxon>Kwoniella</taxon>
    </lineage>
</organism>
<evidence type="ECO:0000256" key="1">
    <source>
        <dbReference type="SAM" id="MobiDB-lite"/>
    </source>
</evidence>